<proteinExistence type="predicted"/>
<evidence type="ECO:0000313" key="1">
    <source>
        <dbReference type="EMBL" id="GHH76899.1"/>
    </source>
</evidence>
<evidence type="ECO:0000313" key="2">
    <source>
        <dbReference type="Proteomes" id="UP000603708"/>
    </source>
</evidence>
<reference evidence="1" key="1">
    <citation type="journal article" date="2014" name="Int. J. Syst. Evol. Microbiol.">
        <title>Complete genome sequence of Corynebacterium casei LMG S-19264T (=DSM 44701T), isolated from a smear-ripened cheese.</title>
        <authorList>
            <consortium name="US DOE Joint Genome Institute (JGI-PGF)"/>
            <person name="Walter F."/>
            <person name="Albersmeier A."/>
            <person name="Kalinowski J."/>
            <person name="Ruckert C."/>
        </authorList>
    </citation>
    <scope>NUCLEOTIDE SEQUENCE</scope>
    <source>
        <strain evidence="1">JCM 5069</strain>
    </source>
</reference>
<dbReference type="AlphaFoldDB" id="A0A919KYK3"/>
<comment type="caution">
    <text evidence="1">The sequence shown here is derived from an EMBL/GenBank/DDBJ whole genome shotgun (WGS) entry which is preliminary data.</text>
</comment>
<keyword evidence="2" id="KW-1185">Reference proteome</keyword>
<dbReference type="EMBL" id="BNCD01000005">
    <property type="protein sequence ID" value="GHH76899.1"/>
    <property type="molecule type" value="Genomic_DNA"/>
</dbReference>
<accession>A0A919KYK3</accession>
<reference evidence="1" key="2">
    <citation type="submission" date="2020-09" db="EMBL/GenBank/DDBJ databases">
        <authorList>
            <person name="Sun Q."/>
            <person name="Ohkuma M."/>
        </authorList>
    </citation>
    <scope>NUCLEOTIDE SEQUENCE</scope>
    <source>
        <strain evidence="1">JCM 5069</strain>
    </source>
</reference>
<sequence>MRRTRTLHACGRRRPDRRETAGQELFGIVRVTRPAAVRAAVSRREPDAVRYGCVAKGRGGVKFLEKRA</sequence>
<organism evidence="1 2">
    <name type="scientific">Streptomyces sulfonofaciens</name>
    <dbReference type="NCBI Taxonomy" id="68272"/>
    <lineage>
        <taxon>Bacteria</taxon>
        <taxon>Bacillati</taxon>
        <taxon>Actinomycetota</taxon>
        <taxon>Actinomycetes</taxon>
        <taxon>Kitasatosporales</taxon>
        <taxon>Streptomycetaceae</taxon>
        <taxon>Streptomyces</taxon>
    </lineage>
</organism>
<dbReference type="Proteomes" id="UP000603708">
    <property type="component" value="Unassembled WGS sequence"/>
</dbReference>
<name>A0A919KYK3_9ACTN</name>
<gene>
    <name evidence="1" type="ORF">GCM10018793_23800</name>
</gene>
<protein>
    <submittedName>
        <fullName evidence="1">Uncharacterized protein</fullName>
    </submittedName>
</protein>